<gene>
    <name evidence="2" type="ORF">GDO81_015005</name>
</gene>
<dbReference type="PANTHER" id="PTHR31940">
    <property type="entry name" value="SMALL KINETOCHORE-ASSOCIATED PROTEIN"/>
    <property type="match status" value="1"/>
</dbReference>
<dbReference type="GO" id="GO:0035371">
    <property type="term" value="C:microtubule plus-end"/>
    <property type="evidence" value="ECO:0007669"/>
    <property type="project" value="TreeGrafter"/>
</dbReference>
<name>A0AAV7AGN8_ENGPU</name>
<keyword evidence="1" id="KW-0175">Coiled coil</keyword>
<dbReference type="GO" id="GO:0000776">
    <property type="term" value="C:kinetochore"/>
    <property type="evidence" value="ECO:0007669"/>
    <property type="project" value="InterPro"/>
</dbReference>
<dbReference type="GO" id="GO:0072686">
    <property type="term" value="C:mitotic spindle"/>
    <property type="evidence" value="ECO:0007669"/>
    <property type="project" value="TreeGrafter"/>
</dbReference>
<reference evidence="2" key="1">
    <citation type="thesis" date="2020" institute="ProQuest LLC" country="789 East Eisenhower Parkway, Ann Arbor, MI, USA">
        <title>Comparative Genomics and Chromosome Evolution.</title>
        <authorList>
            <person name="Mudd A.B."/>
        </authorList>
    </citation>
    <scope>NUCLEOTIDE SEQUENCE</scope>
    <source>
        <strain evidence="2">237g6f4</strain>
        <tissue evidence="2">Blood</tissue>
    </source>
</reference>
<organism evidence="2 3">
    <name type="scientific">Engystomops pustulosus</name>
    <name type="common">Tungara frog</name>
    <name type="synonym">Physalaemus pustulosus</name>
    <dbReference type="NCBI Taxonomy" id="76066"/>
    <lineage>
        <taxon>Eukaryota</taxon>
        <taxon>Metazoa</taxon>
        <taxon>Chordata</taxon>
        <taxon>Craniata</taxon>
        <taxon>Vertebrata</taxon>
        <taxon>Euteleostomi</taxon>
        <taxon>Amphibia</taxon>
        <taxon>Batrachia</taxon>
        <taxon>Anura</taxon>
        <taxon>Neobatrachia</taxon>
        <taxon>Hyloidea</taxon>
        <taxon>Leptodactylidae</taxon>
        <taxon>Leiuperinae</taxon>
        <taxon>Engystomops</taxon>
    </lineage>
</organism>
<evidence type="ECO:0000313" key="2">
    <source>
        <dbReference type="EMBL" id="KAG8560486.1"/>
    </source>
</evidence>
<accession>A0AAV7AGN8</accession>
<evidence type="ECO:0000256" key="1">
    <source>
        <dbReference type="SAM" id="Coils"/>
    </source>
</evidence>
<dbReference type="PANTHER" id="PTHR31940:SF2">
    <property type="entry name" value="SMALL KINETOCHORE-ASSOCIATED PROTEIN"/>
    <property type="match status" value="1"/>
</dbReference>
<proteinExistence type="predicted"/>
<dbReference type="GO" id="GO:0007051">
    <property type="term" value="P:spindle organization"/>
    <property type="evidence" value="ECO:0007669"/>
    <property type="project" value="InterPro"/>
</dbReference>
<dbReference type="Proteomes" id="UP000824782">
    <property type="component" value="Unassembled WGS sequence"/>
</dbReference>
<feature type="coiled-coil region" evidence="1">
    <location>
        <begin position="112"/>
        <end position="150"/>
    </location>
</feature>
<protein>
    <recommendedName>
        <fullName evidence="4">Small kinetochore-associated protein</fullName>
    </recommendedName>
</protein>
<dbReference type="InterPro" id="IPR033373">
    <property type="entry name" value="SKAP"/>
</dbReference>
<dbReference type="GO" id="GO:0051988">
    <property type="term" value="P:regulation of attachment of spindle microtubules to kinetochore"/>
    <property type="evidence" value="ECO:0007669"/>
    <property type="project" value="InterPro"/>
</dbReference>
<dbReference type="AlphaFoldDB" id="A0AAV7AGN8"/>
<dbReference type="GO" id="GO:0000070">
    <property type="term" value="P:mitotic sister chromatid segregation"/>
    <property type="evidence" value="ECO:0007669"/>
    <property type="project" value="TreeGrafter"/>
</dbReference>
<dbReference type="GO" id="GO:0034451">
    <property type="term" value="C:centriolar satellite"/>
    <property type="evidence" value="ECO:0007669"/>
    <property type="project" value="TreeGrafter"/>
</dbReference>
<keyword evidence="3" id="KW-1185">Reference proteome</keyword>
<sequence length="243" mass="27627">MLCLRFQVKLRIPVIMEKSKLPVPRGTHAAELVLPNAKKPCPPLYSKDPNIAFSSTAPNCVVFKAGGNGKKPAVKKSAPVVRGPVNRYRTESELKDKNQLLEAANVSLHTDLMNAQNKIHEISKQQESLKEEMKELQRRLEKNLIILESRNIDPVSGEQIIAAAEESSKVKAETKTFTENLITELKIFTLATKEQKELVQTVKAKWSEAEEKRKHFIQEQEAFQSDLEQFQLSLEQTQKWLQI</sequence>
<evidence type="ECO:0008006" key="4">
    <source>
        <dbReference type="Google" id="ProtNLM"/>
    </source>
</evidence>
<evidence type="ECO:0000313" key="3">
    <source>
        <dbReference type="Proteomes" id="UP000824782"/>
    </source>
</evidence>
<comment type="caution">
    <text evidence="2">The sequence shown here is derived from an EMBL/GenBank/DDBJ whole genome shotgun (WGS) entry which is preliminary data.</text>
</comment>
<dbReference type="EMBL" id="WNYA01000007">
    <property type="protein sequence ID" value="KAG8560486.1"/>
    <property type="molecule type" value="Genomic_DNA"/>
</dbReference>